<proteinExistence type="predicted"/>
<feature type="region of interest" description="Disordered" evidence="1">
    <location>
        <begin position="1"/>
        <end position="24"/>
    </location>
</feature>
<keyword evidence="3" id="KW-1185">Reference proteome</keyword>
<comment type="caution">
    <text evidence="2">The sequence shown here is derived from an EMBL/GenBank/DDBJ whole genome shotgun (WGS) entry which is preliminary data.</text>
</comment>
<gene>
    <name evidence="2" type="ORF">P7K49_028231</name>
</gene>
<evidence type="ECO:0000313" key="2">
    <source>
        <dbReference type="EMBL" id="KAK2094493.1"/>
    </source>
</evidence>
<name>A0ABQ9UCZ2_SAGOE</name>
<dbReference type="Proteomes" id="UP001266305">
    <property type="component" value="Unassembled WGS sequence"/>
</dbReference>
<organism evidence="2 3">
    <name type="scientific">Saguinus oedipus</name>
    <name type="common">Cotton-top tamarin</name>
    <name type="synonym">Oedipomidas oedipus</name>
    <dbReference type="NCBI Taxonomy" id="9490"/>
    <lineage>
        <taxon>Eukaryota</taxon>
        <taxon>Metazoa</taxon>
        <taxon>Chordata</taxon>
        <taxon>Craniata</taxon>
        <taxon>Vertebrata</taxon>
        <taxon>Euteleostomi</taxon>
        <taxon>Mammalia</taxon>
        <taxon>Eutheria</taxon>
        <taxon>Euarchontoglires</taxon>
        <taxon>Primates</taxon>
        <taxon>Haplorrhini</taxon>
        <taxon>Platyrrhini</taxon>
        <taxon>Cebidae</taxon>
        <taxon>Callitrichinae</taxon>
        <taxon>Saguinus</taxon>
    </lineage>
</organism>
<dbReference type="EMBL" id="JASSZA010000014">
    <property type="protein sequence ID" value="KAK2094493.1"/>
    <property type="molecule type" value="Genomic_DNA"/>
</dbReference>
<evidence type="ECO:0000313" key="3">
    <source>
        <dbReference type="Proteomes" id="UP001266305"/>
    </source>
</evidence>
<feature type="non-terminal residue" evidence="2">
    <location>
        <position position="1"/>
    </location>
</feature>
<feature type="non-terminal residue" evidence="2">
    <location>
        <position position="55"/>
    </location>
</feature>
<evidence type="ECO:0000256" key="1">
    <source>
        <dbReference type="SAM" id="MobiDB-lite"/>
    </source>
</evidence>
<protein>
    <submittedName>
        <fullName evidence="2">Uncharacterized protein</fullName>
    </submittedName>
</protein>
<reference evidence="2 3" key="1">
    <citation type="submission" date="2023-05" db="EMBL/GenBank/DDBJ databases">
        <title>B98-5 Cell Line De Novo Hybrid Assembly: An Optical Mapping Approach.</title>
        <authorList>
            <person name="Kananen K."/>
            <person name="Auerbach J.A."/>
            <person name="Kautto E."/>
            <person name="Blachly J.S."/>
        </authorList>
    </citation>
    <scope>NUCLEOTIDE SEQUENCE [LARGE SCALE GENOMIC DNA]</scope>
    <source>
        <strain evidence="2">B95-8</strain>
        <tissue evidence="2">Cell line</tissue>
    </source>
</reference>
<accession>A0ABQ9UCZ2</accession>
<sequence length="55" mass="5945">KIPGVSPKRPPPPQGPLGEVPPKTLQGPRVLAPWWMGDYPADIYPKFLRVPGTSG</sequence>